<proteinExistence type="predicted"/>
<organism evidence="1">
    <name type="scientific">Arundo donax</name>
    <name type="common">Giant reed</name>
    <name type="synonym">Donax arundinaceus</name>
    <dbReference type="NCBI Taxonomy" id="35708"/>
    <lineage>
        <taxon>Eukaryota</taxon>
        <taxon>Viridiplantae</taxon>
        <taxon>Streptophyta</taxon>
        <taxon>Embryophyta</taxon>
        <taxon>Tracheophyta</taxon>
        <taxon>Spermatophyta</taxon>
        <taxon>Magnoliopsida</taxon>
        <taxon>Liliopsida</taxon>
        <taxon>Poales</taxon>
        <taxon>Poaceae</taxon>
        <taxon>PACMAD clade</taxon>
        <taxon>Arundinoideae</taxon>
        <taxon>Arundineae</taxon>
        <taxon>Arundo</taxon>
    </lineage>
</organism>
<accession>A0A0A9EQI9</accession>
<reference evidence="1" key="2">
    <citation type="journal article" date="2015" name="Data Brief">
        <title>Shoot transcriptome of the giant reed, Arundo donax.</title>
        <authorList>
            <person name="Barrero R.A."/>
            <person name="Guerrero F.D."/>
            <person name="Moolhuijzen P."/>
            <person name="Goolsby J.A."/>
            <person name="Tidwell J."/>
            <person name="Bellgard S.E."/>
            <person name="Bellgard M.I."/>
        </authorList>
    </citation>
    <scope>NUCLEOTIDE SEQUENCE</scope>
    <source>
        <tissue evidence="1">Shoot tissue taken approximately 20 cm above the soil surface</tissue>
    </source>
</reference>
<protein>
    <submittedName>
        <fullName evidence="1">Uncharacterized protein</fullName>
    </submittedName>
</protein>
<name>A0A0A9EQI9_ARUDO</name>
<sequence>MAQQGFTYPTSAHTYKEFGLPGTTRGCKTRFSWLQLICKTSLRGAT</sequence>
<evidence type="ECO:0000313" key="1">
    <source>
        <dbReference type="EMBL" id="JAE03010.1"/>
    </source>
</evidence>
<reference evidence="1" key="1">
    <citation type="submission" date="2014-09" db="EMBL/GenBank/DDBJ databases">
        <authorList>
            <person name="Magalhaes I.L.F."/>
            <person name="Oliveira U."/>
            <person name="Santos F.R."/>
            <person name="Vidigal T.H.D.A."/>
            <person name="Brescovit A.D."/>
            <person name="Santos A.J."/>
        </authorList>
    </citation>
    <scope>NUCLEOTIDE SEQUENCE</scope>
    <source>
        <tissue evidence="1">Shoot tissue taken approximately 20 cm above the soil surface</tissue>
    </source>
</reference>
<dbReference type="AlphaFoldDB" id="A0A0A9EQI9"/>
<dbReference type="EMBL" id="GBRH01194886">
    <property type="protein sequence ID" value="JAE03010.1"/>
    <property type="molecule type" value="Transcribed_RNA"/>
</dbReference>